<protein>
    <submittedName>
        <fullName evidence="1">Uncharacterized protein</fullName>
    </submittedName>
</protein>
<dbReference type="Proteomes" id="UP000753908">
    <property type="component" value="Unassembled WGS sequence"/>
</dbReference>
<reference evidence="1" key="1">
    <citation type="submission" date="2021-05" db="EMBL/GenBank/DDBJ databases">
        <authorList>
            <person name="Pietrasiak N."/>
            <person name="Ward R."/>
            <person name="Stajich J.E."/>
            <person name="Kurbessoian T."/>
        </authorList>
    </citation>
    <scope>NUCLEOTIDE SEQUENCE</scope>
    <source>
        <strain evidence="1">CPER-KK1</strain>
    </source>
</reference>
<reference evidence="1" key="2">
    <citation type="journal article" date="2022" name="Microbiol. Resour. Announc.">
        <title>Metagenome Sequencing to Explore Phylogenomics of Terrestrial Cyanobacteria.</title>
        <authorList>
            <person name="Ward R.D."/>
            <person name="Stajich J.E."/>
            <person name="Johansen J.R."/>
            <person name="Huntemann M."/>
            <person name="Clum A."/>
            <person name="Foster B."/>
            <person name="Foster B."/>
            <person name="Roux S."/>
            <person name="Palaniappan K."/>
            <person name="Varghese N."/>
            <person name="Mukherjee S."/>
            <person name="Reddy T.B.K."/>
            <person name="Daum C."/>
            <person name="Copeland A."/>
            <person name="Chen I.A."/>
            <person name="Ivanova N.N."/>
            <person name="Kyrpides N.C."/>
            <person name="Shapiro N."/>
            <person name="Eloe-Fadrosh E.A."/>
            <person name="Pietrasiak N."/>
        </authorList>
    </citation>
    <scope>NUCLEOTIDE SEQUENCE</scope>
    <source>
        <strain evidence="1">CPER-KK1</strain>
    </source>
</reference>
<evidence type="ECO:0000313" key="1">
    <source>
        <dbReference type="EMBL" id="MBW4544337.1"/>
    </source>
</evidence>
<gene>
    <name evidence="1" type="ORF">KME25_07840</name>
</gene>
<proteinExistence type="predicted"/>
<accession>A0A951PJZ4</accession>
<organism evidence="1 2">
    <name type="scientific">Symplocastrum torsivum CPER-KK1</name>
    <dbReference type="NCBI Taxonomy" id="450513"/>
    <lineage>
        <taxon>Bacteria</taxon>
        <taxon>Bacillati</taxon>
        <taxon>Cyanobacteriota</taxon>
        <taxon>Cyanophyceae</taxon>
        <taxon>Oscillatoriophycideae</taxon>
        <taxon>Oscillatoriales</taxon>
        <taxon>Microcoleaceae</taxon>
        <taxon>Symplocastrum</taxon>
    </lineage>
</organism>
<evidence type="ECO:0000313" key="2">
    <source>
        <dbReference type="Proteomes" id="UP000753908"/>
    </source>
</evidence>
<dbReference type="AlphaFoldDB" id="A0A951PJZ4"/>
<comment type="caution">
    <text evidence="1">The sequence shown here is derived from an EMBL/GenBank/DDBJ whole genome shotgun (WGS) entry which is preliminary data.</text>
</comment>
<dbReference type="EMBL" id="JAHHIF010000008">
    <property type="protein sequence ID" value="MBW4544337.1"/>
    <property type="molecule type" value="Genomic_DNA"/>
</dbReference>
<sequence length="160" mass="17300">MEDINTRGSATKTIETKFFQPRLIIQSLAFTGILYFSVGQTPPTPPTGVTSQLIRSSTPLSTSVGNTVLQHASQQSGLPTSELRIVQAQPQTWSDNCLGLRELGTPCTQVPVSGWQVAVASGKHKQQWIYRTDASGSVIKLERGTSLPNQKHKEALPTVG</sequence>
<name>A0A951PJZ4_9CYAN</name>